<sequence>MNLQALIEDIRQQVLPFYDRGQVADYIPALASVSPHQFGFAIHTLDGQEYGCGESDVPFSIQSISKAFMLALTLQADGEALWRHVGKEPSGNPFNSLVQLEYEHGIPRNPFINAGALAVTDRAISHFGDAHLQLLAWLRNEAGNPRLAADEAIAASEREHGDRNAALAHFMKSYGNLDHPVETVLDHYFHNCSISMSCLELARAGLFLANHGASPQTGRQYLTRSQAKQVNAVMLTCGTYDAAGEFAYRVGLPVKSGVGGGLLAVIPGKMSIAVWSPQLDARGNSVLGLEALDRFTTRTGLSIF</sequence>
<evidence type="ECO:0000313" key="8">
    <source>
        <dbReference type="Proteomes" id="UP000178776"/>
    </source>
</evidence>
<feature type="binding site" evidence="6">
    <location>
        <position position="188"/>
    </location>
    <ligand>
        <name>substrate</name>
    </ligand>
</feature>
<dbReference type="Gene3D" id="3.40.710.10">
    <property type="entry name" value="DD-peptidase/beta-lactamase superfamily"/>
    <property type="match status" value="1"/>
</dbReference>
<dbReference type="AlphaFoldDB" id="A0A1D9LJJ4"/>
<dbReference type="InterPro" id="IPR012338">
    <property type="entry name" value="Beta-lactam/transpept-like"/>
</dbReference>
<feature type="binding site" evidence="6">
    <location>
        <position position="258"/>
    </location>
    <ligand>
        <name>substrate</name>
    </ligand>
</feature>
<dbReference type="RefSeq" id="WP_046157409.1">
    <property type="nucleotide sequence ID" value="NZ_CP017707.1"/>
</dbReference>
<dbReference type="STRING" id="1108595.BKX93_16670"/>
<dbReference type="NCBIfam" id="TIGR03814">
    <property type="entry name" value="Gln_ase"/>
    <property type="match status" value="1"/>
</dbReference>
<accession>A0A1D9LJJ4</accession>
<evidence type="ECO:0000256" key="4">
    <source>
        <dbReference type="ARBA" id="ARBA00022801"/>
    </source>
</evidence>
<dbReference type="GO" id="GO:0006543">
    <property type="term" value="P:L-glutamine catabolic process"/>
    <property type="evidence" value="ECO:0007669"/>
    <property type="project" value="TreeGrafter"/>
</dbReference>
<dbReference type="EC" id="3.5.1.2" evidence="3 6"/>
<evidence type="ECO:0000256" key="2">
    <source>
        <dbReference type="ARBA" id="ARBA00011881"/>
    </source>
</evidence>
<dbReference type="Proteomes" id="UP000178776">
    <property type="component" value="Chromosome"/>
</dbReference>
<comment type="subunit">
    <text evidence="2 6">Homotetramer.</text>
</comment>
<dbReference type="NCBIfam" id="NF002133">
    <property type="entry name" value="PRK00971.1-2"/>
    <property type="match status" value="1"/>
</dbReference>
<evidence type="ECO:0000256" key="1">
    <source>
        <dbReference type="ARBA" id="ARBA00011076"/>
    </source>
</evidence>
<dbReference type="Pfam" id="PF04960">
    <property type="entry name" value="Glutaminase"/>
    <property type="match status" value="1"/>
</dbReference>
<dbReference type="FunFam" id="3.40.710.10:FF:000005">
    <property type="entry name" value="Glutaminase"/>
    <property type="match status" value="1"/>
</dbReference>
<comment type="similarity">
    <text evidence="1 6">Belongs to the glutaminase family.</text>
</comment>
<dbReference type="GO" id="GO:0006537">
    <property type="term" value="P:glutamate biosynthetic process"/>
    <property type="evidence" value="ECO:0007669"/>
    <property type="project" value="TreeGrafter"/>
</dbReference>
<feature type="binding site" evidence="6">
    <location>
        <position position="164"/>
    </location>
    <ligand>
        <name>substrate</name>
    </ligand>
</feature>
<keyword evidence="6" id="KW-0007">Acetylation</keyword>
<evidence type="ECO:0000256" key="6">
    <source>
        <dbReference type="HAMAP-Rule" id="MF_00313"/>
    </source>
</evidence>
<protein>
    <recommendedName>
        <fullName evidence="3 6">Glutaminase</fullName>
        <ecNumber evidence="3 6">3.5.1.2</ecNumber>
    </recommendedName>
</protein>
<dbReference type="SUPFAM" id="SSF56601">
    <property type="entry name" value="beta-lactamase/transpeptidase-like"/>
    <property type="match status" value="1"/>
</dbReference>
<evidence type="ECO:0000256" key="3">
    <source>
        <dbReference type="ARBA" id="ARBA00012918"/>
    </source>
</evidence>
<gene>
    <name evidence="6" type="primary">glsA</name>
    <name evidence="7" type="ORF">BKX93_16670</name>
</gene>
<dbReference type="GO" id="GO:0004359">
    <property type="term" value="F:glutaminase activity"/>
    <property type="evidence" value="ECO:0007669"/>
    <property type="project" value="UniProtKB-UniRule"/>
</dbReference>
<proteinExistence type="inferred from homology"/>
<dbReference type="NCBIfam" id="NF002132">
    <property type="entry name" value="PRK00971.1-1"/>
    <property type="match status" value="1"/>
</dbReference>
<dbReference type="HAMAP" id="MF_00313">
    <property type="entry name" value="Glutaminase"/>
    <property type="match status" value="1"/>
</dbReference>
<dbReference type="KEGG" id="cvc:BKX93_16670"/>
<name>A0A1D9LJJ4_9NEIS</name>
<feature type="binding site" evidence="6">
    <location>
        <position position="157"/>
    </location>
    <ligand>
        <name>substrate</name>
    </ligand>
</feature>
<organism evidence="7 8">
    <name type="scientific">Chromobacterium vaccinii</name>
    <dbReference type="NCBI Taxonomy" id="1108595"/>
    <lineage>
        <taxon>Bacteria</taxon>
        <taxon>Pseudomonadati</taxon>
        <taxon>Pseudomonadota</taxon>
        <taxon>Betaproteobacteria</taxon>
        <taxon>Neisseriales</taxon>
        <taxon>Chromobacteriaceae</taxon>
        <taxon>Chromobacterium</taxon>
    </lineage>
</organism>
<dbReference type="GeneID" id="68842841"/>
<evidence type="ECO:0000313" key="7">
    <source>
        <dbReference type="EMBL" id="AOZ51472.1"/>
    </source>
</evidence>
<feature type="binding site" evidence="6">
    <location>
        <position position="63"/>
    </location>
    <ligand>
        <name>substrate</name>
    </ligand>
</feature>
<evidence type="ECO:0000256" key="5">
    <source>
        <dbReference type="ARBA" id="ARBA00049534"/>
    </source>
</evidence>
<dbReference type="EMBL" id="CP017707">
    <property type="protein sequence ID" value="AOZ51472.1"/>
    <property type="molecule type" value="Genomic_DNA"/>
</dbReference>
<keyword evidence="4 6" id="KW-0378">Hydrolase</keyword>
<dbReference type="InterPro" id="IPR015868">
    <property type="entry name" value="Glutaminase"/>
</dbReference>
<feature type="binding site" evidence="6">
    <location>
        <position position="240"/>
    </location>
    <ligand>
        <name>substrate</name>
    </ligand>
</feature>
<comment type="catalytic activity">
    <reaction evidence="5 6">
        <text>L-glutamine + H2O = L-glutamate + NH4(+)</text>
        <dbReference type="Rhea" id="RHEA:15889"/>
        <dbReference type="ChEBI" id="CHEBI:15377"/>
        <dbReference type="ChEBI" id="CHEBI:28938"/>
        <dbReference type="ChEBI" id="CHEBI:29985"/>
        <dbReference type="ChEBI" id="CHEBI:58359"/>
        <dbReference type="EC" id="3.5.1.2"/>
    </reaction>
</comment>
<dbReference type="PANTHER" id="PTHR12544">
    <property type="entry name" value="GLUTAMINASE"/>
    <property type="match status" value="1"/>
</dbReference>
<reference evidence="7 8" key="1">
    <citation type="submission" date="2016-10" db="EMBL/GenBank/DDBJ databases">
        <title>Chromobacterium muskegensis sp. nov., an insecticidal bacterium isolated from Sphagnum bogs.</title>
        <authorList>
            <person name="Sparks M.E."/>
            <person name="Blackburn M.B."/>
            <person name="Gundersen-Rindal D.E."/>
            <person name="Mitchell A."/>
            <person name="Farrar R."/>
            <person name="Kuhar D."/>
        </authorList>
    </citation>
    <scope>NUCLEOTIDE SEQUENCE [LARGE SCALE GENOMIC DNA]</scope>
    <source>
        <strain evidence="7 8">21-1</strain>
    </source>
</reference>
<dbReference type="PANTHER" id="PTHR12544:SF29">
    <property type="entry name" value="GLUTAMINASE"/>
    <property type="match status" value="1"/>
</dbReference>
<feature type="binding site" evidence="6">
    <location>
        <position position="113"/>
    </location>
    <ligand>
        <name>substrate</name>
    </ligand>
</feature>